<keyword evidence="2" id="KW-1185">Reference proteome</keyword>
<evidence type="ECO:0000313" key="1">
    <source>
        <dbReference type="EMBL" id="KAG7388527.1"/>
    </source>
</evidence>
<reference evidence="1" key="1">
    <citation type="submission" date="2021-02" db="EMBL/GenBank/DDBJ databases">
        <authorList>
            <person name="Palmer J.M."/>
        </authorList>
    </citation>
    <scope>NUCLEOTIDE SEQUENCE</scope>
    <source>
        <strain evidence="1">SCRP734</strain>
    </source>
</reference>
<comment type="caution">
    <text evidence="1">The sequence shown here is derived from an EMBL/GenBank/DDBJ whole genome shotgun (WGS) entry which is preliminary data.</text>
</comment>
<evidence type="ECO:0000313" key="2">
    <source>
        <dbReference type="Proteomes" id="UP000694044"/>
    </source>
</evidence>
<sequence length="84" mass="8646">MRPAPDALVEAAELQLEAGTAVVRSKAGAGKVSSLTWRLPTTGPAGSAATLGTCNGTAQVERDRAWHLVNDSGLLRDAVDCVDT</sequence>
<protein>
    <submittedName>
        <fullName evidence="1">Uncharacterized protein</fullName>
    </submittedName>
</protein>
<dbReference type="EMBL" id="JAGDFM010000059">
    <property type="protein sequence ID" value="KAG7388527.1"/>
    <property type="molecule type" value="Genomic_DNA"/>
</dbReference>
<dbReference type="AlphaFoldDB" id="A0A8T1W4M1"/>
<proteinExistence type="predicted"/>
<organism evidence="1 2">
    <name type="scientific">Phytophthora pseudosyringae</name>
    <dbReference type="NCBI Taxonomy" id="221518"/>
    <lineage>
        <taxon>Eukaryota</taxon>
        <taxon>Sar</taxon>
        <taxon>Stramenopiles</taxon>
        <taxon>Oomycota</taxon>
        <taxon>Peronosporomycetes</taxon>
        <taxon>Peronosporales</taxon>
        <taxon>Peronosporaceae</taxon>
        <taxon>Phytophthora</taxon>
    </lineage>
</organism>
<gene>
    <name evidence="1" type="ORF">PHYPSEUDO_012313</name>
</gene>
<dbReference type="Proteomes" id="UP000694044">
    <property type="component" value="Unassembled WGS sequence"/>
</dbReference>
<name>A0A8T1W4M1_9STRA</name>
<accession>A0A8T1W4M1</accession>